<dbReference type="GO" id="GO:0030267">
    <property type="term" value="F:glyoxylate reductase (NADPH) activity"/>
    <property type="evidence" value="ECO:0007669"/>
    <property type="project" value="TreeGrafter"/>
</dbReference>
<dbReference type="InterPro" id="IPR006140">
    <property type="entry name" value="D-isomer_DH_NAD-bd"/>
</dbReference>
<dbReference type="FunFam" id="3.40.50.720:FF:000203">
    <property type="entry name" value="D-3-phosphoglycerate dehydrogenase (SerA)"/>
    <property type="match status" value="1"/>
</dbReference>
<dbReference type="Gene3D" id="3.40.50.720">
    <property type="entry name" value="NAD(P)-binding Rossmann-like Domain"/>
    <property type="match status" value="2"/>
</dbReference>
<evidence type="ECO:0000256" key="4">
    <source>
        <dbReference type="RuleBase" id="RU003719"/>
    </source>
</evidence>
<evidence type="ECO:0000256" key="1">
    <source>
        <dbReference type="ARBA" id="ARBA00005854"/>
    </source>
</evidence>
<accession>A0A6A6PUL5</accession>
<dbReference type="PROSITE" id="PS00670">
    <property type="entry name" value="D_2_HYDROXYACID_DH_2"/>
    <property type="match status" value="1"/>
</dbReference>
<keyword evidence="2 4" id="KW-0560">Oxidoreductase</keyword>
<proteinExistence type="inferred from homology"/>
<evidence type="ECO:0000259" key="6">
    <source>
        <dbReference type="Pfam" id="PF02826"/>
    </source>
</evidence>
<protein>
    <recommendedName>
        <fullName evidence="9">D-isomer specific 2-hydroxyacid dehydrogenase</fullName>
    </recommendedName>
</protein>
<organism evidence="7 8">
    <name type="scientific">Neohortaea acidophila</name>
    <dbReference type="NCBI Taxonomy" id="245834"/>
    <lineage>
        <taxon>Eukaryota</taxon>
        <taxon>Fungi</taxon>
        <taxon>Dikarya</taxon>
        <taxon>Ascomycota</taxon>
        <taxon>Pezizomycotina</taxon>
        <taxon>Dothideomycetes</taxon>
        <taxon>Dothideomycetidae</taxon>
        <taxon>Mycosphaerellales</taxon>
        <taxon>Teratosphaeriaceae</taxon>
        <taxon>Neohortaea</taxon>
    </lineage>
</organism>
<comment type="similarity">
    <text evidence="1 4">Belongs to the D-isomer specific 2-hydroxyacid dehydrogenase family.</text>
</comment>
<dbReference type="SUPFAM" id="SSF51735">
    <property type="entry name" value="NAD(P)-binding Rossmann-fold domains"/>
    <property type="match status" value="1"/>
</dbReference>
<evidence type="ECO:0000313" key="8">
    <source>
        <dbReference type="Proteomes" id="UP000799767"/>
    </source>
</evidence>
<gene>
    <name evidence="7" type="ORF">BDY17DRAFT_324122</name>
</gene>
<keyword evidence="3" id="KW-0520">NAD</keyword>
<dbReference type="InterPro" id="IPR050223">
    <property type="entry name" value="D-isomer_2-hydroxyacid_DH"/>
</dbReference>
<dbReference type="Pfam" id="PF00389">
    <property type="entry name" value="2-Hacid_dh"/>
    <property type="match status" value="1"/>
</dbReference>
<dbReference type="OrthoDB" id="9991913at2759"/>
<dbReference type="EMBL" id="MU001635">
    <property type="protein sequence ID" value="KAF2483381.1"/>
    <property type="molecule type" value="Genomic_DNA"/>
</dbReference>
<dbReference type="InterPro" id="IPR006139">
    <property type="entry name" value="D-isomer_2_OHA_DH_cat_dom"/>
</dbReference>
<dbReference type="Pfam" id="PF02826">
    <property type="entry name" value="2-Hacid_dh_C"/>
    <property type="match status" value="1"/>
</dbReference>
<evidence type="ECO:0000259" key="5">
    <source>
        <dbReference type="Pfam" id="PF00389"/>
    </source>
</evidence>
<keyword evidence="8" id="KW-1185">Reference proteome</keyword>
<dbReference type="PANTHER" id="PTHR10996:SF269">
    <property type="entry name" value="HYPOTHETICAL D-ISOMER SPECIFIC 2-HYDROXYACID DEHYDROGENASE (EUROFUNG)"/>
    <property type="match status" value="1"/>
</dbReference>
<dbReference type="GeneID" id="54478137"/>
<name>A0A6A6PUL5_9PEZI</name>
<dbReference type="InterPro" id="IPR036291">
    <property type="entry name" value="NAD(P)-bd_dom_sf"/>
</dbReference>
<evidence type="ECO:0008006" key="9">
    <source>
        <dbReference type="Google" id="ProtNLM"/>
    </source>
</evidence>
<dbReference type="SUPFAM" id="SSF52283">
    <property type="entry name" value="Formate/glycerate dehydrogenase catalytic domain-like"/>
    <property type="match status" value="1"/>
</dbReference>
<evidence type="ECO:0000256" key="2">
    <source>
        <dbReference type="ARBA" id="ARBA00023002"/>
    </source>
</evidence>
<feature type="domain" description="D-isomer specific 2-hydroxyacid dehydrogenase NAD-binding" evidence="6">
    <location>
        <begin position="130"/>
        <end position="305"/>
    </location>
</feature>
<dbReference type="PROSITE" id="PS00065">
    <property type="entry name" value="D_2_HYDROXYACID_DH_1"/>
    <property type="match status" value="1"/>
</dbReference>
<evidence type="ECO:0000256" key="3">
    <source>
        <dbReference type="ARBA" id="ARBA00023027"/>
    </source>
</evidence>
<dbReference type="RefSeq" id="XP_033589951.1">
    <property type="nucleotide sequence ID" value="XM_033737135.1"/>
</dbReference>
<reference evidence="7" key="1">
    <citation type="journal article" date="2020" name="Stud. Mycol.">
        <title>101 Dothideomycetes genomes: a test case for predicting lifestyles and emergence of pathogens.</title>
        <authorList>
            <person name="Haridas S."/>
            <person name="Albert R."/>
            <person name="Binder M."/>
            <person name="Bloem J."/>
            <person name="Labutti K."/>
            <person name="Salamov A."/>
            <person name="Andreopoulos B."/>
            <person name="Baker S."/>
            <person name="Barry K."/>
            <person name="Bills G."/>
            <person name="Bluhm B."/>
            <person name="Cannon C."/>
            <person name="Castanera R."/>
            <person name="Culley D."/>
            <person name="Daum C."/>
            <person name="Ezra D."/>
            <person name="Gonzalez J."/>
            <person name="Henrissat B."/>
            <person name="Kuo A."/>
            <person name="Liang C."/>
            <person name="Lipzen A."/>
            <person name="Lutzoni F."/>
            <person name="Magnuson J."/>
            <person name="Mondo S."/>
            <person name="Nolan M."/>
            <person name="Ohm R."/>
            <person name="Pangilinan J."/>
            <person name="Park H.-J."/>
            <person name="Ramirez L."/>
            <person name="Alfaro M."/>
            <person name="Sun H."/>
            <person name="Tritt A."/>
            <person name="Yoshinaga Y."/>
            <person name="Zwiers L.-H."/>
            <person name="Turgeon B."/>
            <person name="Goodwin S."/>
            <person name="Spatafora J."/>
            <person name="Crous P."/>
            <person name="Grigoriev I."/>
        </authorList>
    </citation>
    <scope>NUCLEOTIDE SEQUENCE</scope>
    <source>
        <strain evidence="7">CBS 113389</strain>
    </source>
</reference>
<dbReference type="PROSITE" id="PS00671">
    <property type="entry name" value="D_2_HYDROXYACID_DH_3"/>
    <property type="match status" value="1"/>
</dbReference>
<feature type="domain" description="D-isomer specific 2-hydroxyacid dehydrogenase catalytic" evidence="5">
    <location>
        <begin position="29"/>
        <end position="337"/>
    </location>
</feature>
<dbReference type="GO" id="GO:0016618">
    <property type="term" value="F:hydroxypyruvate reductase [NAD(P)H] activity"/>
    <property type="evidence" value="ECO:0007669"/>
    <property type="project" value="TreeGrafter"/>
</dbReference>
<dbReference type="InterPro" id="IPR029752">
    <property type="entry name" value="D-isomer_DH_CS1"/>
</dbReference>
<sequence>MSNHTSTSKPKVLVLGSPLDYVPQKYFDDFQQDYAIDVLHAPDRASVKAQLPTKVSQDGPFAALVIKMGTIPYEPFDADLLSALEPACKIVVSASAGYNEFDVDYFTRAGVWFCNAVHAVSEATADMALFLILATVRNTSVAERQAREGRWKAGLTPSGDPKGRVLGIVGLGSIGRYVARKAAVFGMRVHYYNRRRLAPEVERELGVTYYGDLHELLGSADVVSLHTPLNAQTTGLISREEFAAMKDGAILVNTARGAVVDEEALIQALESGKVARAGLDVFPAEPKINEYFMKSDKVVLQPHMGGLTESSFALSQQECLENLRAYFEKGVPNSPVNQPERQH</sequence>
<evidence type="ECO:0000313" key="7">
    <source>
        <dbReference type="EMBL" id="KAF2483381.1"/>
    </source>
</evidence>
<dbReference type="InterPro" id="IPR029753">
    <property type="entry name" value="D-isomer_DH_CS"/>
</dbReference>
<dbReference type="GO" id="GO:0051287">
    <property type="term" value="F:NAD binding"/>
    <property type="evidence" value="ECO:0007669"/>
    <property type="project" value="InterPro"/>
</dbReference>
<dbReference type="AlphaFoldDB" id="A0A6A6PUL5"/>
<dbReference type="PANTHER" id="PTHR10996">
    <property type="entry name" value="2-HYDROXYACID DEHYDROGENASE-RELATED"/>
    <property type="match status" value="1"/>
</dbReference>
<dbReference type="GO" id="GO:0005829">
    <property type="term" value="C:cytosol"/>
    <property type="evidence" value="ECO:0007669"/>
    <property type="project" value="TreeGrafter"/>
</dbReference>
<dbReference type="CDD" id="cd12168">
    <property type="entry name" value="Mand_dh_like"/>
    <property type="match status" value="1"/>
</dbReference>
<dbReference type="Proteomes" id="UP000799767">
    <property type="component" value="Unassembled WGS sequence"/>
</dbReference>